<comment type="caution">
    <text evidence="1">The sequence shown here is derived from an EMBL/GenBank/DDBJ whole genome shotgun (WGS) entry which is preliminary data.</text>
</comment>
<evidence type="ECO:0000313" key="2">
    <source>
        <dbReference type="Proteomes" id="UP000799754"/>
    </source>
</evidence>
<name>A0ACB6RUL3_9PLEO</name>
<dbReference type="Proteomes" id="UP000799754">
    <property type="component" value="Unassembled WGS sequence"/>
</dbReference>
<dbReference type="EMBL" id="MU006725">
    <property type="protein sequence ID" value="KAF2625576.1"/>
    <property type="molecule type" value="Genomic_DNA"/>
</dbReference>
<sequence>MAKLIVIIGTTRNQGGSVAEAFLADKKWRLRIISRTPLKPPHENGPPAALLASSLSDPAVRAEAGKRGISPEERCAEIGIQCGKNLALAARTPDVQKTLERYVYSSLGNHSKLSGGRYIQTWHCDSKAAVERYGRDDPVLGPRSSFIRFGL</sequence>
<reference evidence="1" key="1">
    <citation type="journal article" date="2020" name="Stud. Mycol.">
        <title>101 Dothideomycetes genomes: a test case for predicting lifestyles and emergence of pathogens.</title>
        <authorList>
            <person name="Haridas S."/>
            <person name="Albert R."/>
            <person name="Binder M."/>
            <person name="Bloem J."/>
            <person name="Labutti K."/>
            <person name="Salamov A."/>
            <person name="Andreopoulos B."/>
            <person name="Baker S."/>
            <person name="Barry K."/>
            <person name="Bills G."/>
            <person name="Bluhm B."/>
            <person name="Cannon C."/>
            <person name="Castanera R."/>
            <person name="Culley D."/>
            <person name="Daum C."/>
            <person name="Ezra D."/>
            <person name="Gonzalez J."/>
            <person name="Henrissat B."/>
            <person name="Kuo A."/>
            <person name="Liang C."/>
            <person name="Lipzen A."/>
            <person name="Lutzoni F."/>
            <person name="Magnuson J."/>
            <person name="Mondo S."/>
            <person name="Nolan M."/>
            <person name="Ohm R."/>
            <person name="Pangilinan J."/>
            <person name="Park H.-J."/>
            <person name="Ramirez L."/>
            <person name="Alfaro M."/>
            <person name="Sun H."/>
            <person name="Tritt A."/>
            <person name="Yoshinaga Y."/>
            <person name="Zwiers L.-H."/>
            <person name="Turgeon B."/>
            <person name="Goodwin S."/>
            <person name="Spatafora J."/>
            <person name="Crous P."/>
            <person name="Grigoriev I."/>
        </authorList>
    </citation>
    <scope>NUCLEOTIDE SEQUENCE</scope>
    <source>
        <strain evidence="1">CBS 525.71</strain>
    </source>
</reference>
<evidence type="ECO:0000313" key="1">
    <source>
        <dbReference type="EMBL" id="KAF2625576.1"/>
    </source>
</evidence>
<gene>
    <name evidence="1" type="ORF">BU25DRAFT_460294</name>
</gene>
<proteinExistence type="predicted"/>
<keyword evidence="2" id="KW-1185">Reference proteome</keyword>
<protein>
    <submittedName>
        <fullName evidence="1">Uncharacterized protein</fullName>
    </submittedName>
</protein>
<organism evidence="1 2">
    <name type="scientific">Macroventuria anomochaeta</name>
    <dbReference type="NCBI Taxonomy" id="301207"/>
    <lineage>
        <taxon>Eukaryota</taxon>
        <taxon>Fungi</taxon>
        <taxon>Dikarya</taxon>
        <taxon>Ascomycota</taxon>
        <taxon>Pezizomycotina</taxon>
        <taxon>Dothideomycetes</taxon>
        <taxon>Pleosporomycetidae</taxon>
        <taxon>Pleosporales</taxon>
        <taxon>Pleosporineae</taxon>
        <taxon>Didymellaceae</taxon>
        <taxon>Macroventuria</taxon>
    </lineage>
</organism>
<accession>A0ACB6RUL3</accession>